<dbReference type="InterPro" id="IPR013830">
    <property type="entry name" value="SGNH_hydro"/>
</dbReference>
<dbReference type="AlphaFoldDB" id="A0A4R8WIV2"/>
<accession>A0A4R8WIV2</accession>
<keyword evidence="3" id="KW-1185">Reference proteome</keyword>
<dbReference type="SUPFAM" id="SSF52266">
    <property type="entry name" value="SGNH hydrolase"/>
    <property type="match status" value="1"/>
</dbReference>
<dbReference type="PANTHER" id="PTHR43102">
    <property type="entry name" value="SLR1143 PROTEIN"/>
    <property type="match status" value="1"/>
</dbReference>
<dbReference type="SUPFAM" id="SSF55781">
    <property type="entry name" value="GAF domain-like"/>
    <property type="match status" value="1"/>
</dbReference>
<dbReference type="CDD" id="cd01836">
    <property type="entry name" value="FeeA_FeeB_like"/>
    <property type="match status" value="1"/>
</dbReference>
<reference evidence="2 3" key="1">
    <citation type="submission" date="2019-03" db="EMBL/GenBank/DDBJ databases">
        <title>Genomics of glacier-inhabiting Cryobacterium strains.</title>
        <authorList>
            <person name="Liu Q."/>
            <person name="Xin Y.-H."/>
        </authorList>
    </citation>
    <scope>NUCLEOTIDE SEQUENCE [LARGE SCALE GENOMIC DNA]</scope>
    <source>
        <strain evidence="2 3">RHLT2-21</strain>
    </source>
</reference>
<dbReference type="EMBL" id="SOFM01000007">
    <property type="protein sequence ID" value="TFC07463.1"/>
    <property type="molecule type" value="Genomic_DNA"/>
</dbReference>
<sequence>MHELIRRSLAPTMRAWAAAAERESTDIPMPTDAPQAHAAGVDSDRILVFGSGPAVGRGVMSHDLALPGALARAVSARTGRGVDVDVVARSRMTSVTALAELGDLRLTRFDAIVVTLGVNESVTLASERVWRLGLDRLLRQLVRSSSGSTRVFAAGIQPIRSIPVFDSPLGDLADAHARRLNRATAAICADIPRADFVPLDGAPPPASGRYRSPEVYSHWAGLLAASMVPALETERFAFAREAIPVAHTDAATREAMRQHAVDRLGILDTAPEDRYDRIADLARIMFGTRSAAVTVIDRDRQWHKARVSLDPDEVPRSSSFCTVTIQGPEPMVVADALLDERFRESPLVVGEPHIRFYAGFPIESPSGERIGALCVFDPEPRSDGEVDLVLLRELALMVQRELRHPSRTD</sequence>
<dbReference type="Proteomes" id="UP000297643">
    <property type="component" value="Unassembled WGS sequence"/>
</dbReference>
<dbReference type="Gene3D" id="3.30.450.40">
    <property type="match status" value="1"/>
</dbReference>
<dbReference type="SMART" id="SM00065">
    <property type="entry name" value="GAF"/>
    <property type="match status" value="1"/>
</dbReference>
<proteinExistence type="predicted"/>
<evidence type="ECO:0000313" key="2">
    <source>
        <dbReference type="EMBL" id="TFC07463.1"/>
    </source>
</evidence>
<dbReference type="InterPro" id="IPR029016">
    <property type="entry name" value="GAF-like_dom_sf"/>
</dbReference>
<dbReference type="Pfam" id="PF13472">
    <property type="entry name" value="Lipase_GDSL_2"/>
    <property type="match status" value="1"/>
</dbReference>
<gene>
    <name evidence="2" type="ORF">E3O32_02870</name>
</gene>
<comment type="caution">
    <text evidence="2">The sequence shown here is derived from an EMBL/GenBank/DDBJ whole genome shotgun (WGS) entry which is preliminary data.</text>
</comment>
<dbReference type="RefSeq" id="WP_134506782.1">
    <property type="nucleotide sequence ID" value="NZ_SOFM01000007.1"/>
</dbReference>
<dbReference type="InterPro" id="IPR003018">
    <property type="entry name" value="GAF"/>
</dbReference>
<name>A0A4R8WIV2_9MICO</name>
<dbReference type="Pfam" id="PF01590">
    <property type="entry name" value="GAF"/>
    <property type="match status" value="1"/>
</dbReference>
<protein>
    <submittedName>
        <fullName evidence="2">GAF domain-containing protein</fullName>
    </submittedName>
</protein>
<feature type="domain" description="GAF" evidence="1">
    <location>
        <begin position="270"/>
        <end position="408"/>
    </location>
</feature>
<organism evidence="2 3">
    <name type="scientific">Cryobacterium mannosilyticum</name>
    <dbReference type="NCBI Taxonomy" id="1259190"/>
    <lineage>
        <taxon>Bacteria</taxon>
        <taxon>Bacillati</taxon>
        <taxon>Actinomycetota</taxon>
        <taxon>Actinomycetes</taxon>
        <taxon>Micrococcales</taxon>
        <taxon>Microbacteriaceae</taxon>
        <taxon>Cryobacterium</taxon>
    </lineage>
</organism>
<dbReference type="PANTHER" id="PTHR43102:SF2">
    <property type="entry name" value="GAF DOMAIN-CONTAINING PROTEIN"/>
    <property type="match status" value="1"/>
</dbReference>
<evidence type="ECO:0000313" key="3">
    <source>
        <dbReference type="Proteomes" id="UP000297643"/>
    </source>
</evidence>
<evidence type="ECO:0000259" key="1">
    <source>
        <dbReference type="SMART" id="SM00065"/>
    </source>
</evidence>
<dbReference type="Gene3D" id="3.40.50.1110">
    <property type="entry name" value="SGNH hydrolase"/>
    <property type="match status" value="1"/>
</dbReference>
<dbReference type="InterPro" id="IPR036514">
    <property type="entry name" value="SGNH_hydro_sf"/>
</dbReference>